<keyword evidence="3" id="KW-1185">Reference proteome</keyword>
<feature type="region of interest" description="Disordered" evidence="1">
    <location>
        <begin position="1"/>
        <end position="90"/>
    </location>
</feature>
<dbReference type="eggNOG" id="ENOG5032YRU">
    <property type="taxonomic scope" value="Bacteria"/>
</dbReference>
<dbReference type="InterPro" id="IPR025629">
    <property type="entry name" value="DUF4287"/>
</dbReference>
<gene>
    <name evidence="2" type="ordered locus">Krad_2639</name>
</gene>
<protein>
    <recommendedName>
        <fullName evidence="4">DUF4287 domain-containing protein</fullName>
    </recommendedName>
</protein>
<organism evidence="2 3">
    <name type="scientific">Kineococcus radiotolerans (strain ATCC BAA-149 / DSM 14245 / SRS30216)</name>
    <dbReference type="NCBI Taxonomy" id="266940"/>
    <lineage>
        <taxon>Bacteria</taxon>
        <taxon>Bacillati</taxon>
        <taxon>Actinomycetota</taxon>
        <taxon>Actinomycetes</taxon>
        <taxon>Kineosporiales</taxon>
        <taxon>Kineosporiaceae</taxon>
        <taxon>Kineococcus</taxon>
    </lineage>
</organism>
<dbReference type="KEGG" id="kra:Krad_2639"/>
<dbReference type="RefSeq" id="WP_012087660.1">
    <property type="nucleotide sequence ID" value="NC_009664.2"/>
</dbReference>
<proteinExistence type="predicted"/>
<sequence length="189" mass="20415">MRARPRQGSAGPAGSKACTGARTGGGGAPGRTRPRPSCPPSPGDQPQLGRPLTWAPPAQCSEATSRSRRREGRHRPAVLPTSVEVQAAGDPVVDGTREQRWENSVPGTTKGPTSCFPAVEAEYGHPIEHWQQLLREHRAEHPDSRHVQRVARLESEYGMGHGHGNALAAALICREPRTRRRSKTVEPIG</sequence>
<evidence type="ECO:0000256" key="1">
    <source>
        <dbReference type="SAM" id="MobiDB-lite"/>
    </source>
</evidence>
<accession>A6WBC2</accession>
<dbReference type="Pfam" id="PF14117">
    <property type="entry name" value="DUF4287"/>
    <property type="match status" value="1"/>
</dbReference>
<evidence type="ECO:0008006" key="4">
    <source>
        <dbReference type="Google" id="ProtNLM"/>
    </source>
</evidence>
<feature type="compositionally biased region" description="Basic residues" evidence="1">
    <location>
        <begin position="66"/>
        <end position="76"/>
    </location>
</feature>
<name>A6WBC2_KINRD</name>
<dbReference type="Proteomes" id="UP000001116">
    <property type="component" value="Chromosome"/>
</dbReference>
<evidence type="ECO:0000313" key="3">
    <source>
        <dbReference type="Proteomes" id="UP000001116"/>
    </source>
</evidence>
<dbReference type="EMBL" id="CP000750">
    <property type="protein sequence ID" value="ABS04111.1"/>
    <property type="molecule type" value="Genomic_DNA"/>
</dbReference>
<reference evidence="3" key="1">
    <citation type="journal article" date="2008" name="PLoS ONE">
        <title>Survival in nuclear waste, extreme resistance, and potential applications gleaned from the genome sequence of Kineococcus radiotolerans SRS30216.</title>
        <authorList>
            <person name="Bagwell C.E."/>
            <person name="Bhat S."/>
            <person name="Hawkins G.M."/>
            <person name="Smith B.W."/>
            <person name="Biswas T."/>
            <person name="Hoover T.R."/>
            <person name="Saunders E."/>
            <person name="Han C.S."/>
            <person name="Tsodikov O.V."/>
            <person name="Shimkets L.J."/>
        </authorList>
    </citation>
    <scope>NUCLEOTIDE SEQUENCE [LARGE SCALE GENOMIC DNA]</scope>
    <source>
        <strain evidence="3">ATCC BAA-149 / DSM 14245 / SRS30216</strain>
    </source>
</reference>
<dbReference type="HOGENOM" id="CLU_1432800_0_0_11"/>
<dbReference type="AlphaFoldDB" id="A6WBC2"/>
<evidence type="ECO:0000313" key="2">
    <source>
        <dbReference type="EMBL" id="ABS04111.1"/>
    </source>
</evidence>